<keyword evidence="1" id="KW-0614">Plasmid</keyword>
<geneLocation type="plasmid" evidence="1 2">
    <name>lp17</name>
</geneLocation>
<reference evidence="1 2" key="1">
    <citation type="journal article" date="2016" name="PLoS ONE">
        <title>Whole Genome Sequence and Comparative Genomics of the Novel Lyme Borreliosis Causing Pathogen, Borrelia mayonii.</title>
        <authorList>
            <person name="Kingry L.C."/>
            <person name="Batra D."/>
            <person name="Replogle A."/>
            <person name="Rowe L.A."/>
            <person name="Pritt B.S."/>
            <person name="Petersen J.M."/>
        </authorList>
    </citation>
    <scope>NUCLEOTIDE SEQUENCE [LARGE SCALE GENOMIC DNA]</scope>
    <source>
        <strain evidence="1 2">MN14-1420</strain>
    </source>
</reference>
<evidence type="ECO:0000313" key="2">
    <source>
        <dbReference type="Proteomes" id="UP000185516"/>
    </source>
</evidence>
<keyword evidence="2" id="KW-1185">Reference proteome</keyword>
<evidence type="ECO:0000313" key="1">
    <source>
        <dbReference type="EMBL" id="APT00355.1"/>
    </source>
</evidence>
<organism evidence="1 2">
    <name type="scientific">Borreliella mayonii</name>
    <dbReference type="NCBI Taxonomy" id="1674146"/>
    <lineage>
        <taxon>Bacteria</taxon>
        <taxon>Pseudomonadati</taxon>
        <taxon>Spirochaetota</taxon>
        <taxon>Spirochaetia</taxon>
        <taxon>Spirochaetales</taxon>
        <taxon>Borreliaceae</taxon>
        <taxon>Borreliella</taxon>
    </lineage>
</organism>
<gene>
    <name evidence="1" type="ORF">Bmayo_05170</name>
</gene>
<dbReference type="AlphaFoldDB" id="A0AAC9KX82"/>
<proteinExistence type="predicted"/>
<sequence length="97" mass="11178">MVGVCIIKTLALLGFLPDKQEQAVQTFLRILIIYKVTAYVLMMFTEGKISNLKLYMAEHLLLDDIEKAFHSLKDGSCHNMPPLSDLMRSILINFLWY</sequence>
<accession>A0AAC9KX82</accession>
<dbReference type="KEGG" id="bmay:A7X70_05340"/>
<protein>
    <submittedName>
        <fullName evidence="1">Uncharacterized protein</fullName>
    </submittedName>
</protein>
<name>A0AAC9KX82_9SPIR</name>
<dbReference type="EMBL" id="CP015788">
    <property type="protein sequence ID" value="APT00355.1"/>
    <property type="molecule type" value="Genomic_DNA"/>
</dbReference>
<dbReference type="Proteomes" id="UP000185516">
    <property type="component" value="Plasmid lp17"/>
</dbReference>
<dbReference type="NCBIfam" id="NF033726">
    <property type="entry name" value="borfam52"/>
    <property type="match status" value="1"/>
</dbReference>